<keyword evidence="2" id="KW-0547">Nucleotide-binding</keyword>
<dbReference type="Pfam" id="PF18741">
    <property type="entry name" value="MTES_1575"/>
    <property type="match status" value="1"/>
</dbReference>
<proteinExistence type="inferred from homology"/>
<accession>A0A949TH76</accession>
<feature type="domain" description="DNA2/NAM7 helicase helicase" evidence="7">
    <location>
        <begin position="274"/>
        <end position="424"/>
    </location>
</feature>
<sequence length="1360" mass="160384">MDYKNKVRQVFSYLLNVKNLSEKIIRTIWDYESIYWEEELCKAVGCIVNRNNSREFWLEVSKKNKPLYEQFFKFYLELQKRSESMEIVWGHGLIAWNFNNENIIHPLLTTRMRLDFNAVNNVFRLIPEGKTIVEANIFEGIDIPNAYSILNMEKKVKKINIDPRNLEQVEEILIEIASYLSPNGKFEEKNTPFDKIVLSNEPIIYNTPVVLMRKNNMRLWQLEVNSIINGIDNGQPIPETVKALVIDKKIEQDKEVLEEWKSVNKDILFPLPANYEQREVVKRICENYGVVMQGPPGTGKSHTIANLICHLLAHGKKVLVTSRSDKALKILFDKIPEQIRPLCMSVLGNDIESLKKLNETVKKISDNLSVNPENLYEEIKELKAELDNCRRKENNLYNKFKEIQMVENETIRYDNQQYKIMDMITWIKNNEERYSWIEDEISLDKKMPISEIEFERLTFLLSKISKEEKKNFDRLSVMVDKLPAGEGICQKILRFKELNKEYEYYLRYIEGWRIPSKNNCNYDKLLQLLLKCKSSIQELKKGIFGDVFTKYYSSKIIHDSIIDLMHKGNEYMLMLRKIRNELRNHSIQLPENIDMDKLGKDFDILYESINSKKHISKFFKLTHPEYNYIIKECIVDHKALENQTQAFVLKLYIQEKFIVRDLKTLWNNTVTEYGKDLLNFNVNNLELFELENYIKYINNIVDWDKNYKREVIGALGKIITPENIDWHREESYDYLIECIKCIKNIDETNKLKAYIEILKKLILVTGNLENLYNAVESLDINAIKKALKDIDKFKITKGKYLELNHLISKLKLECPLTSSKILQQWDNAIKLFRGWSNAWKYAQWKTFIENTQKLNYDPIEEAISEEKENEKVLIKELVAKKTWYNQILKTTESKKRSLFAWMQAVKRIGKGTGKMTADYRRIAQEEMEKCKEIIPVWIMPLNRIIENIKLSKDLFDVIIFDESSQCDIFSICALMRAKKAIIVGDDRQICPETIGVDQSFIQGLINKHLRTIPHREWFDLQTSLYDTALRVFPNRLMLKEHFRCVPEIISFSNELCYSGDIRPLRYRSCCEAVYPPIVTVRIKDGLRELGKPINLKEAEYIVNKIVECCENKLYEGMTMGVISLLGEAQGELIENMIRERISEEEIIKRKLICGDAYSFQGDERDIMFLSMVISNNVKFTALTKESDIRRFNVAASRARNQMWLIHSIELEDLNSECVRYYLLNYCLNYDKLDRTYKDSSYIVEKGFKKEVYIILKEKGFNVVPQVRLGKYKIDFVLEGLESKAAIVCDTGESNENHNWEEYLEIKLDLERIGWTFFRIRCSEFYYNHDKTIDKLLRKLKNIGIEQYKNSNLIEEQLKVV</sequence>
<dbReference type="InterPro" id="IPR047187">
    <property type="entry name" value="SF1_C_Upf1"/>
</dbReference>
<name>A0A949TH76_9CLOT</name>
<dbReference type="PANTHER" id="PTHR43788:SF8">
    <property type="entry name" value="DNA-BINDING PROTEIN SMUBP-2"/>
    <property type="match status" value="1"/>
</dbReference>
<dbReference type="InterPro" id="IPR041677">
    <property type="entry name" value="DNA2/NAM7_AAA_11"/>
</dbReference>
<evidence type="ECO:0000256" key="5">
    <source>
        <dbReference type="ARBA" id="ARBA00022840"/>
    </source>
</evidence>
<feature type="domain" description="DNA2/NAM7 helicase-like C-terminal" evidence="8">
    <location>
        <begin position="1021"/>
        <end position="1205"/>
    </location>
</feature>
<evidence type="ECO:0000256" key="1">
    <source>
        <dbReference type="ARBA" id="ARBA00007913"/>
    </source>
</evidence>
<dbReference type="GO" id="GO:0016787">
    <property type="term" value="F:hydrolase activity"/>
    <property type="evidence" value="ECO:0007669"/>
    <property type="project" value="UniProtKB-KW"/>
</dbReference>
<evidence type="ECO:0000259" key="8">
    <source>
        <dbReference type="Pfam" id="PF13087"/>
    </source>
</evidence>
<comment type="caution">
    <text evidence="10">The sequence shown here is derived from an EMBL/GenBank/DDBJ whole genome shotgun (WGS) entry which is preliminary data.</text>
</comment>
<keyword evidence="5" id="KW-0067">ATP-binding</keyword>
<comment type="similarity">
    <text evidence="1">Belongs to the DNA2/NAM7 helicase family.</text>
</comment>
<dbReference type="Pfam" id="PF13086">
    <property type="entry name" value="AAA_11"/>
    <property type="match status" value="1"/>
</dbReference>
<feature type="coiled-coil region" evidence="6">
    <location>
        <begin position="372"/>
        <end position="399"/>
    </location>
</feature>
<protein>
    <recommendedName>
        <fullName evidence="12">DNA helicase</fullName>
    </recommendedName>
</protein>
<keyword evidence="3" id="KW-0378">Hydrolase</keyword>
<organism evidence="10 11">
    <name type="scientific">Clostridium thailandense</name>
    <dbReference type="NCBI Taxonomy" id="2794346"/>
    <lineage>
        <taxon>Bacteria</taxon>
        <taxon>Bacillati</taxon>
        <taxon>Bacillota</taxon>
        <taxon>Clostridia</taxon>
        <taxon>Eubacteriales</taxon>
        <taxon>Clostridiaceae</taxon>
        <taxon>Clostridium</taxon>
    </lineage>
</organism>
<evidence type="ECO:0000259" key="7">
    <source>
        <dbReference type="Pfam" id="PF13086"/>
    </source>
</evidence>
<keyword evidence="6" id="KW-0175">Coiled coil</keyword>
<dbReference type="GO" id="GO:0043139">
    <property type="term" value="F:5'-3' DNA helicase activity"/>
    <property type="evidence" value="ECO:0007669"/>
    <property type="project" value="TreeGrafter"/>
</dbReference>
<dbReference type="GO" id="GO:0005524">
    <property type="term" value="F:ATP binding"/>
    <property type="evidence" value="ECO:0007669"/>
    <property type="project" value="UniProtKB-KW"/>
</dbReference>
<evidence type="ECO:0000313" key="11">
    <source>
        <dbReference type="Proteomes" id="UP000694308"/>
    </source>
</evidence>
<gene>
    <name evidence="10" type="ORF">I6U48_07295</name>
</gene>
<keyword evidence="11" id="KW-1185">Reference proteome</keyword>
<evidence type="ECO:0008006" key="12">
    <source>
        <dbReference type="Google" id="ProtNLM"/>
    </source>
</evidence>
<feature type="domain" description="Restriction endonuclease type II-like" evidence="9">
    <location>
        <begin position="1247"/>
        <end position="1339"/>
    </location>
</feature>
<dbReference type="RefSeq" id="WP_218319756.1">
    <property type="nucleotide sequence ID" value="NZ_JAEEGC010000031.1"/>
</dbReference>
<dbReference type="CDD" id="cd18808">
    <property type="entry name" value="SF1_C_Upf1"/>
    <property type="match status" value="1"/>
</dbReference>
<evidence type="ECO:0000256" key="4">
    <source>
        <dbReference type="ARBA" id="ARBA00022806"/>
    </source>
</evidence>
<dbReference type="InterPro" id="IPR049468">
    <property type="entry name" value="Restrct_endonuc-II-like_dom"/>
</dbReference>
<evidence type="ECO:0000256" key="3">
    <source>
        <dbReference type="ARBA" id="ARBA00022801"/>
    </source>
</evidence>
<dbReference type="PANTHER" id="PTHR43788">
    <property type="entry name" value="DNA2/NAM7 HELICASE FAMILY MEMBER"/>
    <property type="match status" value="1"/>
</dbReference>
<dbReference type="Pfam" id="PF13087">
    <property type="entry name" value="AAA_12"/>
    <property type="match status" value="1"/>
</dbReference>
<dbReference type="InterPro" id="IPR050534">
    <property type="entry name" value="Coronavir_polyprotein_1ab"/>
</dbReference>
<reference evidence="10" key="1">
    <citation type="submission" date="2020-12" db="EMBL/GenBank/DDBJ databases">
        <title>Clostridium thailandense sp. nov., a novel acetogenic bacterium isolated from peat land soil in Thailand.</title>
        <authorList>
            <person name="Chaikitkaew S."/>
            <person name="Birkeland N.K."/>
        </authorList>
    </citation>
    <scope>NUCLEOTIDE SEQUENCE</scope>
    <source>
        <strain evidence="10">PL3</strain>
    </source>
</reference>
<evidence type="ECO:0000256" key="2">
    <source>
        <dbReference type="ARBA" id="ARBA00022741"/>
    </source>
</evidence>
<dbReference type="Proteomes" id="UP000694308">
    <property type="component" value="Unassembled WGS sequence"/>
</dbReference>
<dbReference type="InterPro" id="IPR041679">
    <property type="entry name" value="DNA2/NAM7-like_C"/>
</dbReference>
<keyword evidence="4" id="KW-0347">Helicase</keyword>
<evidence type="ECO:0000256" key="6">
    <source>
        <dbReference type="SAM" id="Coils"/>
    </source>
</evidence>
<evidence type="ECO:0000313" key="10">
    <source>
        <dbReference type="EMBL" id="MBV7272724.1"/>
    </source>
</evidence>
<evidence type="ECO:0000259" key="9">
    <source>
        <dbReference type="Pfam" id="PF18741"/>
    </source>
</evidence>
<dbReference type="EMBL" id="JAEEGC010000031">
    <property type="protein sequence ID" value="MBV7272724.1"/>
    <property type="molecule type" value="Genomic_DNA"/>
</dbReference>